<dbReference type="PANTHER" id="PTHR10209:SF859">
    <property type="entry name" value="OS03G0690500 PROTEIN"/>
    <property type="match status" value="1"/>
</dbReference>
<evidence type="ECO:0000313" key="10">
    <source>
        <dbReference type="Proteomes" id="UP000516437"/>
    </source>
</evidence>
<name>A0A6A1W231_9ROSI</name>
<reference evidence="8" key="1">
    <citation type="submission" date="2018-07" db="EMBL/GenBank/DDBJ databases">
        <authorList>
            <person name="Gao Z.-S."/>
            <person name="Jia H.-M."/>
            <person name="Jia H.-J."/>
            <person name="Cai Q.-L."/>
            <person name="Wang Y."/>
            <person name="Zhao H.-B."/>
        </authorList>
    </citation>
    <scope>NUCLEOTIDE SEQUENCE</scope>
    <source>
        <tissue evidence="8">Leaves</tissue>
    </source>
</reference>
<evidence type="ECO:0000256" key="2">
    <source>
        <dbReference type="ARBA" id="ARBA00008056"/>
    </source>
</evidence>
<evidence type="ECO:0000259" key="7">
    <source>
        <dbReference type="PROSITE" id="PS51471"/>
    </source>
</evidence>
<evidence type="ECO:0000256" key="3">
    <source>
        <dbReference type="ARBA" id="ARBA00022723"/>
    </source>
</evidence>
<dbReference type="GO" id="GO:0046872">
    <property type="term" value="F:metal ion binding"/>
    <property type="evidence" value="ECO:0007669"/>
    <property type="project" value="UniProtKB-KW"/>
</dbReference>
<dbReference type="PROSITE" id="PS51471">
    <property type="entry name" value="FE2OG_OXY"/>
    <property type="match status" value="1"/>
</dbReference>
<keyword evidence="10" id="KW-1185">Reference proteome</keyword>
<evidence type="ECO:0000256" key="1">
    <source>
        <dbReference type="ARBA" id="ARBA00001962"/>
    </source>
</evidence>
<evidence type="ECO:0000256" key="4">
    <source>
        <dbReference type="ARBA" id="ARBA00023002"/>
    </source>
</evidence>
<dbReference type="PANTHER" id="PTHR10209">
    <property type="entry name" value="OXIDOREDUCTASE, 2OG-FE II OXYGENASE FAMILY PROTEIN"/>
    <property type="match status" value="1"/>
</dbReference>
<dbReference type="Pfam" id="PF14226">
    <property type="entry name" value="DIOX_N"/>
    <property type="match status" value="1"/>
</dbReference>
<dbReference type="AlphaFoldDB" id="A0A6A1W231"/>
<comment type="similarity">
    <text evidence="2 6">Belongs to the iron/ascorbate-dependent oxidoreductase family.</text>
</comment>
<proteinExistence type="inferred from homology"/>
<dbReference type="InterPro" id="IPR027443">
    <property type="entry name" value="IPNS-like_sf"/>
</dbReference>
<keyword evidence="3 6" id="KW-0479">Metal-binding</keyword>
<accession>A0A6A1W231</accession>
<comment type="cofactor">
    <cofactor evidence="1">
        <name>Fe cation</name>
        <dbReference type="ChEBI" id="CHEBI:24875"/>
    </cofactor>
</comment>
<evidence type="ECO:0000313" key="9">
    <source>
        <dbReference type="EMBL" id="KAB1219166.1"/>
    </source>
</evidence>
<dbReference type="InterPro" id="IPR005123">
    <property type="entry name" value="Oxoglu/Fe-dep_dioxygenase_dom"/>
</dbReference>
<dbReference type="Pfam" id="PF03171">
    <property type="entry name" value="2OG-FeII_Oxy"/>
    <property type="match status" value="1"/>
</dbReference>
<dbReference type="FunFam" id="2.60.120.330:FF:000005">
    <property type="entry name" value="1-aminocyclopropane-1-carboxylate oxidase homolog 1"/>
    <property type="match status" value="1"/>
</dbReference>
<dbReference type="EMBL" id="RXIC02000021">
    <property type="protein sequence ID" value="KAB1219155.1"/>
    <property type="molecule type" value="Genomic_DNA"/>
</dbReference>
<keyword evidence="4 6" id="KW-0560">Oxidoreductase</keyword>
<feature type="domain" description="Fe2OG dioxygenase" evidence="7">
    <location>
        <begin position="221"/>
        <end position="307"/>
    </location>
</feature>
<dbReference type="Gene3D" id="2.60.120.330">
    <property type="entry name" value="B-lactam Antibiotic, Isopenicillin N Synthase, Chain"/>
    <property type="match status" value="1"/>
</dbReference>
<evidence type="ECO:0000256" key="5">
    <source>
        <dbReference type="ARBA" id="ARBA00023004"/>
    </source>
</evidence>
<reference evidence="8 10" key="2">
    <citation type="journal article" date="2019" name="Plant Biotechnol. J.">
        <title>The red bayberry genome and genetic basis of sex determination.</title>
        <authorList>
            <person name="Jia H.M."/>
            <person name="Jia H.J."/>
            <person name="Cai Q.L."/>
            <person name="Wang Y."/>
            <person name="Zhao H.B."/>
            <person name="Yang W.F."/>
            <person name="Wang G.Y."/>
            <person name="Li Y.H."/>
            <person name="Zhan D.L."/>
            <person name="Shen Y.T."/>
            <person name="Niu Q.F."/>
            <person name="Chang L."/>
            <person name="Qiu J."/>
            <person name="Zhao L."/>
            <person name="Xie H.B."/>
            <person name="Fu W.Y."/>
            <person name="Jin J."/>
            <person name="Li X.W."/>
            <person name="Jiao Y."/>
            <person name="Zhou C.C."/>
            <person name="Tu T."/>
            <person name="Chai C.Y."/>
            <person name="Gao J.L."/>
            <person name="Fan L.J."/>
            <person name="van de Weg E."/>
            <person name="Wang J.Y."/>
            <person name="Gao Z.S."/>
        </authorList>
    </citation>
    <scope>NUCLEOTIDE SEQUENCE [LARGE SCALE GENOMIC DNA]</scope>
    <source>
        <tissue evidence="8">Leaves</tissue>
    </source>
</reference>
<evidence type="ECO:0000313" key="8">
    <source>
        <dbReference type="EMBL" id="KAB1219155.1"/>
    </source>
</evidence>
<gene>
    <name evidence="9" type="ORF">CJ030_MR3G008367</name>
    <name evidence="8" type="ORF">CJ030_MR3G008378</name>
</gene>
<dbReference type="Proteomes" id="UP000516437">
    <property type="component" value="Chromosome 3"/>
</dbReference>
<keyword evidence="5 6" id="KW-0408">Iron</keyword>
<dbReference type="GO" id="GO:0051213">
    <property type="term" value="F:dioxygenase activity"/>
    <property type="evidence" value="ECO:0007669"/>
    <property type="project" value="UniProtKB-ARBA"/>
</dbReference>
<reference evidence="8" key="3">
    <citation type="submission" date="2019-09" db="EMBL/GenBank/DDBJ databases">
        <authorList>
            <person name="Gao Z."/>
        </authorList>
    </citation>
    <scope>NUCLEOTIDE SEQUENCE</scope>
    <source>
        <tissue evidence="8">Leaves</tissue>
    </source>
</reference>
<evidence type="ECO:0000256" key="6">
    <source>
        <dbReference type="RuleBase" id="RU003682"/>
    </source>
</evidence>
<dbReference type="EMBL" id="RXIC02000021">
    <property type="protein sequence ID" value="KAB1219166.1"/>
    <property type="molecule type" value="Genomic_DNA"/>
</dbReference>
<dbReference type="SUPFAM" id="SSF51197">
    <property type="entry name" value="Clavaminate synthase-like"/>
    <property type="match status" value="1"/>
</dbReference>
<sequence length="358" mass="40298">MEDTNTAEVRVSVESDPHDRASKLKAFDDTKAGVKGLVDSGVAKVPQIFIRPPDNSDNLTVSNNIQLSVPVIDLKGIDTDPIRRRQIVGKVRNASEACGFFQVINHGVPVSIMEEMKEGVRRFYEQDTEEKKRFYTRDITKKVVYNSNFDLYTSPVANWRDTFYCLMFPNPPPREELPEACRDVLLEYSKQVMALGSSLLELLSEALGLKPSHLNEMDCGEGLVVICHYYPACPQPDLTLGTSKHSDNDFLTVLLQDQVGGLQIRYNNQWVDVTPLISNDKFESVEHRVLANPEGPRISVACFFSTSFQASSKLYGPIKELLSEDNPPVYRETTVNEYVAYLANVGLDSPLRHFKLET</sequence>
<dbReference type="InterPro" id="IPR026992">
    <property type="entry name" value="DIOX_N"/>
</dbReference>
<dbReference type="OrthoDB" id="288590at2759"/>
<comment type="caution">
    <text evidence="8">The sequence shown here is derived from an EMBL/GenBank/DDBJ whole genome shotgun (WGS) entry which is preliminary data.</text>
</comment>
<dbReference type="InterPro" id="IPR044861">
    <property type="entry name" value="IPNS-like_FE2OG_OXY"/>
</dbReference>
<organism evidence="8 10">
    <name type="scientific">Morella rubra</name>
    <name type="common">Chinese bayberry</name>
    <dbReference type="NCBI Taxonomy" id="262757"/>
    <lineage>
        <taxon>Eukaryota</taxon>
        <taxon>Viridiplantae</taxon>
        <taxon>Streptophyta</taxon>
        <taxon>Embryophyta</taxon>
        <taxon>Tracheophyta</taxon>
        <taxon>Spermatophyta</taxon>
        <taxon>Magnoliopsida</taxon>
        <taxon>eudicotyledons</taxon>
        <taxon>Gunneridae</taxon>
        <taxon>Pentapetalae</taxon>
        <taxon>rosids</taxon>
        <taxon>fabids</taxon>
        <taxon>Fagales</taxon>
        <taxon>Myricaceae</taxon>
        <taxon>Morella</taxon>
    </lineage>
</organism>
<protein>
    <recommendedName>
        <fullName evidence="7">Fe2OG dioxygenase domain-containing protein</fullName>
    </recommendedName>
</protein>